<evidence type="ECO:0000313" key="2">
    <source>
        <dbReference type="WBParaSite" id="PgR005X_g153_t01"/>
    </source>
</evidence>
<evidence type="ECO:0000313" key="1">
    <source>
        <dbReference type="Proteomes" id="UP000887569"/>
    </source>
</evidence>
<keyword evidence="1" id="KW-1185">Reference proteome</keyword>
<reference evidence="2" key="1">
    <citation type="submission" date="2022-11" db="UniProtKB">
        <authorList>
            <consortium name="WormBaseParasite"/>
        </authorList>
    </citation>
    <scope>IDENTIFICATION</scope>
</reference>
<dbReference type="WBParaSite" id="PgR005X_g153_t01">
    <property type="protein sequence ID" value="PgR005X_g153_t01"/>
    <property type="gene ID" value="PgR005X_g153"/>
</dbReference>
<name>A0A915AGL4_PARUN</name>
<protein>
    <submittedName>
        <fullName evidence="2">Uncharacterized protein</fullName>
    </submittedName>
</protein>
<dbReference type="Proteomes" id="UP000887569">
    <property type="component" value="Unplaced"/>
</dbReference>
<dbReference type="AlphaFoldDB" id="A0A915AGL4"/>
<organism evidence="1 2">
    <name type="scientific">Parascaris univalens</name>
    <name type="common">Nematode worm</name>
    <dbReference type="NCBI Taxonomy" id="6257"/>
    <lineage>
        <taxon>Eukaryota</taxon>
        <taxon>Metazoa</taxon>
        <taxon>Ecdysozoa</taxon>
        <taxon>Nematoda</taxon>
        <taxon>Chromadorea</taxon>
        <taxon>Rhabditida</taxon>
        <taxon>Spirurina</taxon>
        <taxon>Ascaridomorpha</taxon>
        <taxon>Ascaridoidea</taxon>
        <taxon>Ascarididae</taxon>
        <taxon>Parascaris</taxon>
    </lineage>
</organism>
<accession>A0A915AGL4</accession>
<sequence length="179" mass="21207">MSRMKNAIVVVYVSKVYMHLLRLQSLHQSCILSRLVLRHSLHQPTYRRWVSPVLNAAILVVVSRPHSRRFQPNHHHVHRIPSLLLHRKRRPTPASFSPRRSYQSQFRSRLLPRIVMKEESWHVRRLAATDLVIKQAFILITAASLDVLDDQINQQYKCWHCNRILYFVVLRQAVQVKAM</sequence>
<proteinExistence type="predicted"/>